<evidence type="ECO:0000256" key="6">
    <source>
        <dbReference type="SAM" id="Phobius"/>
    </source>
</evidence>
<dbReference type="InterPro" id="IPR036890">
    <property type="entry name" value="HATPase_C_sf"/>
</dbReference>
<dbReference type="GO" id="GO:0004673">
    <property type="term" value="F:protein histidine kinase activity"/>
    <property type="evidence" value="ECO:0007669"/>
    <property type="project" value="UniProtKB-EC"/>
</dbReference>
<dbReference type="GO" id="GO:0000160">
    <property type="term" value="P:phosphorelay signal transduction system"/>
    <property type="evidence" value="ECO:0007669"/>
    <property type="project" value="UniProtKB-KW"/>
</dbReference>
<keyword evidence="9" id="KW-1185">Reference proteome</keyword>
<sequence>MPLGLTAVYGPPLVLCATAFLTELPTLEKTAGAVAICYFVAAFTWPLAWQGELFGEWPFIANIPGLAAMAAALTWRPSWVIIYTFAVVAEVQVLGQTRAPDVIEPFWMSWVFATSFCLAYVAAALRAVRTGHILDTARDEAARLSAEAAAVLAYNDDREKFANVVHDNVMHCLRIGIAGKSSPKDADEALRALDEIGTTSGDEPFSGKEAIAYLQEKLEAIDESVPLTIESSLDGSDFSFDAAVVRTAGIVLREAVKNSVRHAGPDAQQRVTLHIGPGLLGLIVADDGRGFDPSRPSRRWGLRRLPRQVERVGGELRIDSRKGHGTTIEMLWVDQ</sequence>
<keyword evidence="6" id="KW-0812">Transmembrane</keyword>
<dbReference type="Proteomes" id="UP000540698">
    <property type="component" value="Unassembled WGS sequence"/>
</dbReference>
<dbReference type="CDD" id="cd16917">
    <property type="entry name" value="HATPase_UhpB-NarQ-NarX-like"/>
    <property type="match status" value="1"/>
</dbReference>
<dbReference type="PANTHER" id="PTHR24421:SF10">
    <property type="entry name" value="NITRATE_NITRITE SENSOR PROTEIN NARQ"/>
    <property type="match status" value="1"/>
</dbReference>
<dbReference type="InterPro" id="IPR003594">
    <property type="entry name" value="HATPase_dom"/>
</dbReference>
<comment type="catalytic activity">
    <reaction evidence="1">
        <text>ATP + protein L-histidine = ADP + protein N-phospho-L-histidine.</text>
        <dbReference type="EC" id="2.7.13.3"/>
    </reaction>
</comment>
<comment type="caution">
    <text evidence="8">The sequence shown here is derived from an EMBL/GenBank/DDBJ whole genome shotgun (WGS) entry which is preliminary data.</text>
</comment>
<dbReference type="SUPFAM" id="SSF55874">
    <property type="entry name" value="ATPase domain of HSP90 chaperone/DNA topoisomerase II/histidine kinase"/>
    <property type="match status" value="1"/>
</dbReference>
<feature type="transmembrane region" description="Helical" evidence="6">
    <location>
        <begin position="32"/>
        <end position="49"/>
    </location>
</feature>
<dbReference type="Pfam" id="PF02518">
    <property type="entry name" value="HATPase_c"/>
    <property type="match status" value="1"/>
</dbReference>
<organism evidence="8 9">
    <name type="scientific">Nocardia gamkensis</name>
    <dbReference type="NCBI Taxonomy" id="352869"/>
    <lineage>
        <taxon>Bacteria</taxon>
        <taxon>Bacillati</taxon>
        <taxon>Actinomycetota</taxon>
        <taxon>Actinomycetes</taxon>
        <taxon>Mycobacteriales</taxon>
        <taxon>Nocardiaceae</taxon>
        <taxon>Nocardia</taxon>
    </lineage>
</organism>
<evidence type="ECO:0000256" key="3">
    <source>
        <dbReference type="ARBA" id="ARBA00022679"/>
    </source>
</evidence>
<accession>A0A7X6LBT0</accession>
<evidence type="ECO:0000256" key="2">
    <source>
        <dbReference type="ARBA" id="ARBA00012438"/>
    </source>
</evidence>
<feature type="transmembrane region" description="Helical" evidence="6">
    <location>
        <begin position="106"/>
        <end position="128"/>
    </location>
</feature>
<dbReference type="GO" id="GO:0005524">
    <property type="term" value="F:ATP binding"/>
    <property type="evidence" value="ECO:0007669"/>
    <property type="project" value="UniProtKB-KW"/>
</dbReference>
<evidence type="ECO:0000313" key="8">
    <source>
        <dbReference type="EMBL" id="NKY31370.1"/>
    </source>
</evidence>
<keyword evidence="5" id="KW-0902">Two-component regulatory system</keyword>
<keyword evidence="6" id="KW-0472">Membrane</keyword>
<keyword evidence="8" id="KW-0547">Nucleotide-binding</keyword>
<reference evidence="8 9" key="1">
    <citation type="submission" date="2020-04" db="EMBL/GenBank/DDBJ databases">
        <title>MicrobeNet Type strains.</title>
        <authorList>
            <person name="Nicholson A.C."/>
        </authorList>
    </citation>
    <scope>NUCLEOTIDE SEQUENCE [LARGE SCALE GENOMIC DNA]</scope>
    <source>
        <strain evidence="8 9">DSM 44956</strain>
    </source>
</reference>
<keyword evidence="8" id="KW-0067">ATP-binding</keyword>
<evidence type="ECO:0000259" key="7">
    <source>
        <dbReference type="Pfam" id="PF02518"/>
    </source>
</evidence>
<keyword evidence="4" id="KW-0418">Kinase</keyword>
<keyword evidence="6" id="KW-1133">Transmembrane helix</keyword>
<dbReference type="EC" id="2.7.13.3" evidence="2"/>
<dbReference type="PANTHER" id="PTHR24421">
    <property type="entry name" value="NITRATE/NITRITE SENSOR PROTEIN NARX-RELATED"/>
    <property type="match status" value="1"/>
</dbReference>
<keyword evidence="3" id="KW-0808">Transferase</keyword>
<dbReference type="EMBL" id="JAAXOS010000031">
    <property type="protein sequence ID" value="NKY31370.1"/>
    <property type="molecule type" value="Genomic_DNA"/>
</dbReference>
<evidence type="ECO:0000256" key="4">
    <source>
        <dbReference type="ARBA" id="ARBA00022777"/>
    </source>
</evidence>
<dbReference type="Gene3D" id="3.30.565.10">
    <property type="entry name" value="Histidine kinase-like ATPase, C-terminal domain"/>
    <property type="match status" value="1"/>
</dbReference>
<name>A0A7X6LBT0_9NOCA</name>
<gene>
    <name evidence="8" type="ORF">HGB38_35040</name>
</gene>
<dbReference type="InterPro" id="IPR050482">
    <property type="entry name" value="Sensor_HK_TwoCompSys"/>
</dbReference>
<evidence type="ECO:0000313" key="9">
    <source>
        <dbReference type="Proteomes" id="UP000540698"/>
    </source>
</evidence>
<feature type="transmembrane region" description="Helical" evidence="6">
    <location>
        <begin position="61"/>
        <end position="86"/>
    </location>
</feature>
<evidence type="ECO:0000256" key="5">
    <source>
        <dbReference type="ARBA" id="ARBA00023012"/>
    </source>
</evidence>
<evidence type="ECO:0000256" key="1">
    <source>
        <dbReference type="ARBA" id="ARBA00000085"/>
    </source>
</evidence>
<feature type="domain" description="Histidine kinase/HSP90-like ATPase" evidence="7">
    <location>
        <begin position="250"/>
        <end position="330"/>
    </location>
</feature>
<dbReference type="AlphaFoldDB" id="A0A7X6LBT0"/>
<dbReference type="RefSeq" id="WP_062975769.1">
    <property type="nucleotide sequence ID" value="NZ_JAAXOS010000031.1"/>
</dbReference>
<protein>
    <recommendedName>
        <fullName evidence="2">histidine kinase</fullName>
        <ecNumber evidence="2">2.7.13.3</ecNumber>
    </recommendedName>
</protein>
<proteinExistence type="predicted"/>